<keyword evidence="6" id="KW-1185">Reference proteome</keyword>
<proteinExistence type="predicted"/>
<dbReference type="Gene3D" id="1.10.10.60">
    <property type="entry name" value="Homeodomain-like"/>
    <property type="match status" value="1"/>
</dbReference>
<organism evidence="5 6">
    <name type="scientific">Vreelandella malpeensis</name>
    <dbReference type="NCBI Taxonomy" id="1172368"/>
    <lineage>
        <taxon>Bacteria</taxon>
        <taxon>Pseudomonadati</taxon>
        <taxon>Pseudomonadota</taxon>
        <taxon>Gammaproteobacteria</taxon>
        <taxon>Oceanospirillales</taxon>
        <taxon>Halomonadaceae</taxon>
        <taxon>Vreelandella</taxon>
    </lineage>
</organism>
<dbReference type="InterPro" id="IPR018062">
    <property type="entry name" value="HTH_AraC-typ_CS"/>
</dbReference>
<dbReference type="PANTHER" id="PTHR47893:SF1">
    <property type="entry name" value="REGULATORY PROTEIN PCHR"/>
    <property type="match status" value="1"/>
</dbReference>
<protein>
    <submittedName>
        <fullName evidence="5">Helix-turn-helix transcriptional regulator</fullName>
    </submittedName>
</protein>
<dbReference type="PROSITE" id="PS00041">
    <property type="entry name" value="HTH_ARAC_FAMILY_1"/>
    <property type="match status" value="1"/>
</dbReference>
<dbReference type="InterPro" id="IPR018060">
    <property type="entry name" value="HTH_AraC"/>
</dbReference>
<evidence type="ECO:0000256" key="2">
    <source>
        <dbReference type="ARBA" id="ARBA00023125"/>
    </source>
</evidence>
<accession>A0ABS8DSM1</accession>
<comment type="caution">
    <text evidence="5">The sequence shown here is derived from an EMBL/GenBank/DDBJ whole genome shotgun (WGS) entry which is preliminary data.</text>
</comment>
<dbReference type="InterPro" id="IPR009057">
    <property type="entry name" value="Homeodomain-like_sf"/>
</dbReference>
<evidence type="ECO:0000256" key="1">
    <source>
        <dbReference type="ARBA" id="ARBA00023015"/>
    </source>
</evidence>
<evidence type="ECO:0000313" key="6">
    <source>
        <dbReference type="Proteomes" id="UP001319882"/>
    </source>
</evidence>
<sequence length="300" mass="33039">MNAITHQTLNQWGQRFGIRYCLDDTPAGAWVASGQVHDVRLLDSLHLTLSNLDIERGYTSSSCQSVPWFISVVLSGGVSLTLGEQARRLGPGEGFCASLAADRPLVVHQPRQRQLQTVNLAVLDTAPLELPAPSSQDMLHTWALPTALHRTLCDMAHLSAGSWRQRLTWQGLALQLLGIALPEGHATAPVPGLSPPERARLTALHERIRHHPGAEYRLATLASDAAMSTSSLRQKFRRLYGYTLFEHIRRCRLEQARRLLAQGHSVQQVAHACGFKHATNFATAFKRAFGVTPHISSLPP</sequence>
<dbReference type="EMBL" id="WHVL01000003">
    <property type="protein sequence ID" value="MCB8889322.1"/>
    <property type="molecule type" value="Genomic_DNA"/>
</dbReference>
<dbReference type="Proteomes" id="UP001319882">
    <property type="component" value="Unassembled WGS sequence"/>
</dbReference>
<dbReference type="SUPFAM" id="SSF46689">
    <property type="entry name" value="Homeodomain-like"/>
    <property type="match status" value="1"/>
</dbReference>
<reference evidence="5 6" key="1">
    <citation type="journal article" date="2021" name="Sci. Rep.">
        <title>Genome analysis of a halophilic bacterium Halomonas malpeensis YU-PRIM-29(T) reveals its exopolysaccharide and pigment producing capabilities.</title>
        <authorList>
            <person name="Athmika"/>
            <person name="Ghate S.D."/>
            <person name="Arun A.B."/>
            <person name="Rao S.S."/>
            <person name="Kumar S.T.A."/>
            <person name="Kandiyil M.K."/>
            <person name="Saptami K."/>
            <person name="Rekha P.D."/>
        </authorList>
    </citation>
    <scope>NUCLEOTIDE SEQUENCE [LARGE SCALE GENOMIC DNA]</scope>
    <source>
        <strain evidence="6">prim 29</strain>
    </source>
</reference>
<dbReference type="PANTHER" id="PTHR47893">
    <property type="entry name" value="REGULATORY PROTEIN PCHR"/>
    <property type="match status" value="1"/>
</dbReference>
<dbReference type="RefSeq" id="WP_227389983.1">
    <property type="nucleotide sequence ID" value="NZ_JBHSCJ010000004.1"/>
</dbReference>
<keyword evidence="2" id="KW-0238">DNA-binding</keyword>
<dbReference type="InterPro" id="IPR053142">
    <property type="entry name" value="PchR_regulatory_protein"/>
</dbReference>
<gene>
    <name evidence="5" type="ORF">GEV37_09385</name>
</gene>
<evidence type="ECO:0000313" key="5">
    <source>
        <dbReference type="EMBL" id="MCB8889322.1"/>
    </source>
</evidence>
<dbReference type="Pfam" id="PF12833">
    <property type="entry name" value="HTH_18"/>
    <property type="match status" value="1"/>
</dbReference>
<name>A0ABS8DSM1_9GAMM</name>
<keyword evidence="3" id="KW-0804">Transcription</keyword>
<evidence type="ECO:0000256" key="3">
    <source>
        <dbReference type="ARBA" id="ARBA00023163"/>
    </source>
</evidence>
<feature type="domain" description="HTH araC/xylS-type" evidence="4">
    <location>
        <begin position="202"/>
        <end position="293"/>
    </location>
</feature>
<keyword evidence="1" id="KW-0805">Transcription regulation</keyword>
<dbReference type="SMART" id="SM00342">
    <property type="entry name" value="HTH_ARAC"/>
    <property type="match status" value="1"/>
</dbReference>
<evidence type="ECO:0000259" key="4">
    <source>
        <dbReference type="PROSITE" id="PS01124"/>
    </source>
</evidence>
<dbReference type="PROSITE" id="PS01124">
    <property type="entry name" value="HTH_ARAC_FAMILY_2"/>
    <property type="match status" value="1"/>
</dbReference>